<gene>
    <name evidence="2" type="ORF">LLUT_LOCUS13881</name>
</gene>
<dbReference type="Proteomes" id="UP001497480">
    <property type="component" value="Unassembled WGS sequence"/>
</dbReference>
<dbReference type="Gene3D" id="1.10.510.10">
    <property type="entry name" value="Transferase(Phosphotransferase) domain 1"/>
    <property type="match status" value="1"/>
</dbReference>
<dbReference type="PANTHER" id="PTHR47987:SF11">
    <property type="entry name" value="RECEPTOR-LIKE CYTOSOLIC SERINE_THREONINE-PROTEIN KINASE RBK1 ISOFORM X1"/>
    <property type="match status" value="1"/>
</dbReference>
<accession>A0AAV1WVR6</accession>
<evidence type="ECO:0000259" key="1">
    <source>
        <dbReference type="PROSITE" id="PS50011"/>
    </source>
</evidence>
<proteinExistence type="predicted"/>
<dbReference type="InterPro" id="IPR046958">
    <property type="entry name" value="RBK1/2/STUNTED"/>
</dbReference>
<sequence>MGSKDHQQRVSLVQSPIAPNSISMLKEPQKNSLSDFGLAIWGRTASSFLTQEDVVRTFGYLAPEYFLYGKVSDKIDVYAFGVVLLEILSRRKPISSEPCEGEEILVLWAKPIIEAEDIKGLLDLNL</sequence>
<evidence type="ECO:0000313" key="3">
    <source>
        <dbReference type="Proteomes" id="UP001497480"/>
    </source>
</evidence>
<keyword evidence="3" id="KW-1185">Reference proteome</keyword>
<organism evidence="2 3">
    <name type="scientific">Lupinus luteus</name>
    <name type="common">European yellow lupine</name>
    <dbReference type="NCBI Taxonomy" id="3873"/>
    <lineage>
        <taxon>Eukaryota</taxon>
        <taxon>Viridiplantae</taxon>
        <taxon>Streptophyta</taxon>
        <taxon>Embryophyta</taxon>
        <taxon>Tracheophyta</taxon>
        <taxon>Spermatophyta</taxon>
        <taxon>Magnoliopsida</taxon>
        <taxon>eudicotyledons</taxon>
        <taxon>Gunneridae</taxon>
        <taxon>Pentapetalae</taxon>
        <taxon>rosids</taxon>
        <taxon>fabids</taxon>
        <taxon>Fabales</taxon>
        <taxon>Fabaceae</taxon>
        <taxon>Papilionoideae</taxon>
        <taxon>50 kb inversion clade</taxon>
        <taxon>genistoids sensu lato</taxon>
        <taxon>core genistoids</taxon>
        <taxon>Genisteae</taxon>
        <taxon>Lupinus</taxon>
    </lineage>
</organism>
<dbReference type="GO" id="GO:0004672">
    <property type="term" value="F:protein kinase activity"/>
    <property type="evidence" value="ECO:0007669"/>
    <property type="project" value="InterPro"/>
</dbReference>
<comment type="caution">
    <text evidence="2">The sequence shown here is derived from an EMBL/GenBank/DDBJ whole genome shotgun (WGS) entry which is preliminary data.</text>
</comment>
<dbReference type="SUPFAM" id="SSF56112">
    <property type="entry name" value="Protein kinase-like (PK-like)"/>
    <property type="match status" value="1"/>
</dbReference>
<feature type="domain" description="Protein kinase" evidence="1">
    <location>
        <begin position="1"/>
        <end position="126"/>
    </location>
</feature>
<reference evidence="2 3" key="1">
    <citation type="submission" date="2024-03" db="EMBL/GenBank/DDBJ databases">
        <authorList>
            <person name="Martinez-Hernandez J."/>
        </authorList>
    </citation>
    <scope>NUCLEOTIDE SEQUENCE [LARGE SCALE GENOMIC DNA]</scope>
</reference>
<name>A0AAV1WVR6_LUPLU</name>
<evidence type="ECO:0000313" key="2">
    <source>
        <dbReference type="EMBL" id="CAL0312821.1"/>
    </source>
</evidence>
<dbReference type="GO" id="GO:0005524">
    <property type="term" value="F:ATP binding"/>
    <property type="evidence" value="ECO:0007669"/>
    <property type="project" value="InterPro"/>
</dbReference>
<dbReference type="EMBL" id="CAXHTB010000009">
    <property type="protein sequence ID" value="CAL0312821.1"/>
    <property type="molecule type" value="Genomic_DNA"/>
</dbReference>
<protein>
    <recommendedName>
        <fullName evidence="1">Protein kinase domain-containing protein</fullName>
    </recommendedName>
</protein>
<dbReference type="AlphaFoldDB" id="A0AAV1WVR6"/>
<dbReference type="Pfam" id="PF00069">
    <property type="entry name" value="Pkinase"/>
    <property type="match status" value="1"/>
</dbReference>
<dbReference type="PROSITE" id="PS50011">
    <property type="entry name" value="PROTEIN_KINASE_DOM"/>
    <property type="match status" value="1"/>
</dbReference>
<dbReference type="PANTHER" id="PTHR47987">
    <property type="entry name" value="OS08G0249100 PROTEIN"/>
    <property type="match status" value="1"/>
</dbReference>
<dbReference type="InterPro" id="IPR011009">
    <property type="entry name" value="Kinase-like_dom_sf"/>
</dbReference>
<dbReference type="InterPro" id="IPR000719">
    <property type="entry name" value="Prot_kinase_dom"/>
</dbReference>